<dbReference type="Proteomes" id="UP000660611">
    <property type="component" value="Unassembled WGS sequence"/>
</dbReference>
<dbReference type="PROSITE" id="PS51350">
    <property type="entry name" value="PTS_HPR_DOM"/>
    <property type="match status" value="1"/>
</dbReference>
<dbReference type="GO" id="GO:0005737">
    <property type="term" value="C:cytoplasm"/>
    <property type="evidence" value="ECO:0007669"/>
    <property type="project" value="UniProtKB-SubCell"/>
</dbReference>
<evidence type="ECO:0000313" key="6">
    <source>
        <dbReference type="Proteomes" id="UP000660611"/>
    </source>
</evidence>
<dbReference type="PANTHER" id="PTHR33705">
    <property type="entry name" value="PHOSPHOCARRIER PROTEIN HPR"/>
    <property type="match status" value="1"/>
</dbReference>
<feature type="domain" description="HPr" evidence="4">
    <location>
        <begin position="2"/>
        <end position="86"/>
    </location>
</feature>
<proteinExistence type="predicted"/>
<name>A0A919PGA0_9ACTN</name>
<dbReference type="EMBL" id="BONQ01000034">
    <property type="protein sequence ID" value="GIG44296.1"/>
    <property type="molecule type" value="Genomic_DNA"/>
</dbReference>
<sequence length="86" mass="8585">MSASSEATVVLPADLHARPAGALVRAAAGFTSTVDILFDGRRVSARSVLGVMGLNARAGASVRVSATGADADAAVRAVVALLSTYE</sequence>
<comment type="subcellular location">
    <subcellularLocation>
        <location evidence="1">Cytoplasm</location>
    </subcellularLocation>
</comment>
<dbReference type="AlphaFoldDB" id="A0A919PGA0"/>
<dbReference type="SUPFAM" id="SSF55594">
    <property type="entry name" value="HPr-like"/>
    <property type="match status" value="1"/>
</dbReference>
<reference evidence="5" key="1">
    <citation type="submission" date="2021-01" db="EMBL/GenBank/DDBJ databases">
        <title>Whole genome shotgun sequence of Dactylosporangium siamense NBRC 106093.</title>
        <authorList>
            <person name="Komaki H."/>
            <person name="Tamura T."/>
        </authorList>
    </citation>
    <scope>NUCLEOTIDE SEQUENCE</scope>
    <source>
        <strain evidence="5">NBRC 106093</strain>
    </source>
</reference>
<dbReference type="Pfam" id="PF00381">
    <property type="entry name" value="PTS-HPr"/>
    <property type="match status" value="1"/>
</dbReference>
<dbReference type="CDD" id="cd00367">
    <property type="entry name" value="PTS-HPr_like"/>
    <property type="match status" value="1"/>
</dbReference>
<dbReference type="InterPro" id="IPR035895">
    <property type="entry name" value="HPr-like_sf"/>
</dbReference>
<keyword evidence="6" id="KW-1185">Reference proteome</keyword>
<gene>
    <name evidence="5" type="ORF">Dsi01nite_023370</name>
</gene>
<dbReference type="RefSeq" id="WP_203846134.1">
    <property type="nucleotide sequence ID" value="NZ_BAAAVW010000001.1"/>
</dbReference>
<organism evidence="5 6">
    <name type="scientific">Dactylosporangium siamense</name>
    <dbReference type="NCBI Taxonomy" id="685454"/>
    <lineage>
        <taxon>Bacteria</taxon>
        <taxon>Bacillati</taxon>
        <taxon>Actinomycetota</taxon>
        <taxon>Actinomycetes</taxon>
        <taxon>Micromonosporales</taxon>
        <taxon>Micromonosporaceae</taxon>
        <taxon>Dactylosporangium</taxon>
    </lineage>
</organism>
<keyword evidence="2" id="KW-0963">Cytoplasm</keyword>
<evidence type="ECO:0000256" key="3">
    <source>
        <dbReference type="ARBA" id="ARBA00022683"/>
    </source>
</evidence>
<protein>
    <recommendedName>
        <fullName evidence="4">HPr domain-containing protein</fullName>
    </recommendedName>
</protein>
<dbReference type="InterPro" id="IPR000032">
    <property type="entry name" value="HPr-like"/>
</dbReference>
<keyword evidence="3" id="KW-0598">Phosphotransferase system</keyword>
<accession>A0A919PGA0</accession>
<dbReference type="PRINTS" id="PR00107">
    <property type="entry name" value="PHOSPHOCPHPR"/>
</dbReference>
<evidence type="ECO:0000313" key="5">
    <source>
        <dbReference type="EMBL" id="GIG44296.1"/>
    </source>
</evidence>
<evidence type="ECO:0000256" key="1">
    <source>
        <dbReference type="ARBA" id="ARBA00004496"/>
    </source>
</evidence>
<evidence type="ECO:0000259" key="4">
    <source>
        <dbReference type="PROSITE" id="PS51350"/>
    </source>
</evidence>
<evidence type="ECO:0000256" key="2">
    <source>
        <dbReference type="ARBA" id="ARBA00022490"/>
    </source>
</evidence>
<dbReference type="PANTHER" id="PTHR33705:SF2">
    <property type="entry name" value="PHOSPHOCARRIER PROTEIN NPR"/>
    <property type="match status" value="1"/>
</dbReference>
<dbReference type="GO" id="GO:0009401">
    <property type="term" value="P:phosphoenolpyruvate-dependent sugar phosphotransferase system"/>
    <property type="evidence" value="ECO:0007669"/>
    <property type="project" value="UniProtKB-KW"/>
</dbReference>
<dbReference type="InterPro" id="IPR050399">
    <property type="entry name" value="HPr"/>
</dbReference>
<dbReference type="Gene3D" id="3.30.1340.10">
    <property type="entry name" value="HPr-like"/>
    <property type="match status" value="1"/>
</dbReference>
<comment type="caution">
    <text evidence="5">The sequence shown here is derived from an EMBL/GenBank/DDBJ whole genome shotgun (WGS) entry which is preliminary data.</text>
</comment>
<dbReference type="NCBIfam" id="TIGR01003">
    <property type="entry name" value="PTS_HPr_family"/>
    <property type="match status" value="1"/>
</dbReference>